<proteinExistence type="predicted"/>
<reference evidence="2" key="1">
    <citation type="submission" date="2017-08" db="EMBL/GenBank/DDBJ databases">
        <authorList>
            <person name="Grouzdev D.S."/>
            <person name="Gaisin V.A."/>
            <person name="Rysina M.S."/>
            <person name="Gorlenko V.M."/>
        </authorList>
    </citation>
    <scope>NUCLEOTIDE SEQUENCE [LARGE SCALE GENOMIC DNA]</scope>
    <source>
        <strain evidence="2">Kir15-3F</strain>
    </source>
</reference>
<dbReference type="OrthoDB" id="163170at2"/>
<sequence>MTTLTIELQPELYARLTQEAANVGHPIEKLIEETLSRRFLPAAPAGERERAMAVLREAGLLVELEPELKHLASQASMSLEEIHAVFTRTGGQSLSDLVQAQRGSKEKVALGIFKHPSSLSC</sequence>
<keyword evidence="2" id="KW-1185">Reference proteome</keyword>
<organism evidence="1 2">
    <name type="scientific">Candidatus Viridilinea mediisalina</name>
    <dbReference type="NCBI Taxonomy" id="2024553"/>
    <lineage>
        <taxon>Bacteria</taxon>
        <taxon>Bacillati</taxon>
        <taxon>Chloroflexota</taxon>
        <taxon>Chloroflexia</taxon>
        <taxon>Chloroflexales</taxon>
        <taxon>Chloroflexineae</taxon>
        <taxon>Oscillochloridaceae</taxon>
        <taxon>Candidatus Viridilinea</taxon>
    </lineage>
</organism>
<comment type="caution">
    <text evidence="1">The sequence shown here is derived from an EMBL/GenBank/DDBJ whole genome shotgun (WGS) entry which is preliminary data.</text>
</comment>
<dbReference type="RefSeq" id="WP_097644465.1">
    <property type="nucleotide sequence ID" value="NZ_NQWI01000055.1"/>
</dbReference>
<protein>
    <submittedName>
        <fullName evidence="1">Uncharacterized protein</fullName>
    </submittedName>
</protein>
<accession>A0A2A6RII8</accession>
<evidence type="ECO:0000313" key="2">
    <source>
        <dbReference type="Proteomes" id="UP000220527"/>
    </source>
</evidence>
<gene>
    <name evidence="1" type="ORF">CJ255_12640</name>
</gene>
<name>A0A2A6RII8_9CHLR</name>
<dbReference type="Proteomes" id="UP000220527">
    <property type="component" value="Unassembled WGS sequence"/>
</dbReference>
<evidence type="ECO:0000313" key="1">
    <source>
        <dbReference type="EMBL" id="PDW02699.1"/>
    </source>
</evidence>
<dbReference type="AlphaFoldDB" id="A0A2A6RII8"/>
<dbReference type="EMBL" id="NQWI01000055">
    <property type="protein sequence ID" value="PDW02699.1"/>
    <property type="molecule type" value="Genomic_DNA"/>
</dbReference>